<dbReference type="InterPro" id="IPR015590">
    <property type="entry name" value="Aldehyde_DH_dom"/>
</dbReference>
<keyword evidence="3" id="KW-0520">NAD</keyword>
<dbReference type="PANTHER" id="PTHR43720">
    <property type="entry name" value="2-AMINOMUCONIC SEMIALDEHYDE DEHYDROGENASE"/>
    <property type="match status" value="1"/>
</dbReference>
<dbReference type="RefSeq" id="WP_046002590.1">
    <property type="nucleotide sequence ID" value="NZ_CP015231.1"/>
</dbReference>
<dbReference type="GO" id="GO:1901023">
    <property type="term" value="P:4-hydroxyphenylacetate catabolic process"/>
    <property type="evidence" value="ECO:0007669"/>
    <property type="project" value="InterPro"/>
</dbReference>
<feature type="active site" evidence="4">
    <location>
        <position position="266"/>
    </location>
</feature>
<dbReference type="InterPro" id="IPR016163">
    <property type="entry name" value="Ald_DH_C"/>
</dbReference>
<dbReference type="InterPro" id="IPR016161">
    <property type="entry name" value="Ald_DH/histidinol_DH"/>
</dbReference>
<dbReference type="InterPro" id="IPR011985">
    <property type="entry name" value="DH_HpaE"/>
</dbReference>
<gene>
    <name evidence="7" type="ORF">K529_017810</name>
</gene>
<dbReference type="OrthoDB" id="9812625at2"/>
<organism evidence="7 8">
    <name type="scientific">Tritonibacter mobilis F1926</name>
    <dbReference type="NCBI Taxonomy" id="1265309"/>
    <lineage>
        <taxon>Bacteria</taxon>
        <taxon>Pseudomonadati</taxon>
        <taxon>Pseudomonadota</taxon>
        <taxon>Alphaproteobacteria</taxon>
        <taxon>Rhodobacterales</taxon>
        <taxon>Paracoccaceae</taxon>
        <taxon>Tritonibacter</taxon>
    </lineage>
</organism>
<comment type="similarity">
    <text evidence="1 5">Belongs to the aldehyde dehydrogenase family.</text>
</comment>
<dbReference type="AlphaFoldDB" id="A0A1B1A7W7"/>
<evidence type="ECO:0000256" key="1">
    <source>
        <dbReference type="ARBA" id="ARBA00009986"/>
    </source>
</evidence>
<dbReference type="EMBL" id="CP015231">
    <property type="protein sequence ID" value="ANP42618.1"/>
    <property type="molecule type" value="Genomic_DNA"/>
</dbReference>
<dbReference type="Pfam" id="PF00171">
    <property type="entry name" value="Aldedh"/>
    <property type="match status" value="1"/>
</dbReference>
<evidence type="ECO:0000256" key="5">
    <source>
        <dbReference type="RuleBase" id="RU003345"/>
    </source>
</evidence>
<protein>
    <submittedName>
        <fullName evidence="7">5-carboxymethyl-2-hydroxymuconate semialdehyde dehydrogenase</fullName>
    </submittedName>
</protein>
<dbReference type="GO" id="GO:0018480">
    <property type="term" value="F:5-carboxymethyl-2-hydroxymuconic-semialdehyde dehydrogenase activity"/>
    <property type="evidence" value="ECO:0007669"/>
    <property type="project" value="InterPro"/>
</dbReference>
<sequence length="503" mass="54379">MSDLASNLDKLAGFLEKHRASGITNLINGEARPAASGQTFETTSPVDESVICSVTRGGADDIDAAAKAAKAAFPAWRDLPATERKAILHRIADGIVARAEEIALCECWDTGQALRFMSKAALRGAENFRFFADRALSARDGQMLPSPTLMNVTTRVPIGPVGVVTPWNTPFMLSTWKIAPALAAGCTLVHKPAEFSPLTARILAEIAHDAGLPAGVWNLVNGLGEEAGRALTKHPDIKAIAFVGESKTGSMIMAQGAPTLKRVHFELGGKNPVVVFDDADLDRALDAAIFMIYSLNGERCTSSSRLLIQDSIAEEFEAKLIQRVNSIKVGHPLDPKTEVGPLIHKVHFDKVTSYFDIARQDGATVAAGGSRHGDTGWFVTPTLFTGATNQMTIAREEIFGPVLTAIRFTDEDEALNIANDTQYGLTAYVWTNDVTRAMRFTNQLEAGMIWVNSENVRHLPTPFGGVKASGIGRDGGDWSFEFYMEQKHIGFAIGHHKIPRLGD</sequence>
<dbReference type="KEGG" id="rmb:K529_017810"/>
<dbReference type="GeneID" id="28251730"/>
<keyword evidence="2 5" id="KW-0560">Oxidoreductase</keyword>
<evidence type="ECO:0000313" key="7">
    <source>
        <dbReference type="EMBL" id="ANP42618.1"/>
    </source>
</evidence>
<proteinExistence type="inferred from homology"/>
<dbReference type="Gene3D" id="3.40.309.10">
    <property type="entry name" value="Aldehyde Dehydrogenase, Chain A, domain 2"/>
    <property type="match status" value="1"/>
</dbReference>
<evidence type="ECO:0000313" key="8">
    <source>
        <dbReference type="Proteomes" id="UP000013243"/>
    </source>
</evidence>
<accession>A0A1B1A7W7</accession>
<dbReference type="PROSITE" id="PS00687">
    <property type="entry name" value="ALDEHYDE_DEHYDR_GLU"/>
    <property type="match status" value="1"/>
</dbReference>
<dbReference type="NCBIfam" id="TIGR02299">
    <property type="entry name" value="HpaE"/>
    <property type="match status" value="1"/>
</dbReference>
<name>A0A1B1A7W7_9RHOB</name>
<evidence type="ECO:0000256" key="3">
    <source>
        <dbReference type="ARBA" id="ARBA00023027"/>
    </source>
</evidence>
<dbReference type="PANTHER" id="PTHR43720:SF2">
    <property type="entry name" value="2-AMINOMUCONIC SEMIALDEHYDE DEHYDROGENASE"/>
    <property type="match status" value="1"/>
</dbReference>
<geneLocation type="plasmid" evidence="7 8">
    <name>unnamed1</name>
</geneLocation>
<dbReference type="Proteomes" id="UP000013243">
    <property type="component" value="Plasmid unnamed1"/>
</dbReference>
<feature type="domain" description="Aldehyde dehydrogenase" evidence="6">
    <location>
        <begin position="36"/>
        <end position="489"/>
    </location>
</feature>
<evidence type="ECO:0000256" key="2">
    <source>
        <dbReference type="ARBA" id="ARBA00023002"/>
    </source>
</evidence>
<dbReference type="CDD" id="cd07093">
    <property type="entry name" value="ALDH_F8_HMSADH"/>
    <property type="match status" value="1"/>
</dbReference>
<evidence type="ECO:0000259" key="6">
    <source>
        <dbReference type="Pfam" id="PF00171"/>
    </source>
</evidence>
<dbReference type="InterPro" id="IPR029510">
    <property type="entry name" value="Ald_DH_CS_GLU"/>
</dbReference>
<dbReference type="InterPro" id="IPR016162">
    <property type="entry name" value="Ald_DH_N"/>
</dbReference>
<evidence type="ECO:0000256" key="4">
    <source>
        <dbReference type="PROSITE-ProRule" id="PRU10007"/>
    </source>
</evidence>
<reference evidence="7 8" key="1">
    <citation type="journal article" date="2016" name="ISME J.">
        <title>Global occurrence and heterogeneity of the Roseobacter-clade species Ruegeria mobilis.</title>
        <authorList>
            <person name="Sonnenschein E."/>
            <person name="Gram L."/>
        </authorList>
    </citation>
    <scope>NUCLEOTIDE SEQUENCE [LARGE SCALE GENOMIC DNA]</scope>
    <source>
        <strain evidence="7 8">F1926</strain>
        <plasmid evidence="7 8">unnamed1</plasmid>
    </source>
</reference>
<dbReference type="SUPFAM" id="SSF53720">
    <property type="entry name" value="ALDH-like"/>
    <property type="match status" value="1"/>
</dbReference>
<keyword evidence="7" id="KW-0614">Plasmid</keyword>
<dbReference type="FunFam" id="3.40.309.10:FF:000012">
    <property type="entry name" value="Betaine aldehyde dehydrogenase"/>
    <property type="match status" value="1"/>
</dbReference>
<dbReference type="Gene3D" id="3.40.605.10">
    <property type="entry name" value="Aldehyde Dehydrogenase, Chain A, domain 1"/>
    <property type="match status" value="1"/>
</dbReference>
<dbReference type="FunFam" id="3.40.605.10:FF:000007">
    <property type="entry name" value="NAD/NADP-dependent betaine aldehyde dehydrogenase"/>
    <property type="match status" value="1"/>
</dbReference>